<dbReference type="Pfam" id="PF05448">
    <property type="entry name" value="AXE1"/>
    <property type="match status" value="1"/>
</dbReference>
<dbReference type="SUPFAM" id="SSF53474">
    <property type="entry name" value="alpha/beta-Hydrolases"/>
    <property type="match status" value="1"/>
</dbReference>
<dbReference type="PANTHER" id="PTHR40111">
    <property type="entry name" value="CEPHALOSPORIN-C DEACETYLASE"/>
    <property type="match status" value="1"/>
</dbReference>
<dbReference type="EMBL" id="JALDAX010000011">
    <property type="protein sequence ID" value="MCI3243399.1"/>
    <property type="molecule type" value="Genomic_DNA"/>
</dbReference>
<dbReference type="PANTHER" id="PTHR40111:SF1">
    <property type="entry name" value="CEPHALOSPORIN-C DEACETYLASE"/>
    <property type="match status" value="1"/>
</dbReference>
<sequence>MLTEQDVPELFAYRSTYREPADFDTFWKDTLAQARAEREASLELTEVATGLETVDVHDAVLPGFGGHPVRGWLRLPRHRGGPLPAVVQFHGYGSGRGAPVDDLLWASAGYAHLLVDARGQGGAWAGGGGTPDPVGSGPAYPGFLTRGVEDKETYVYRRVFTDAVRAVEALRGRTDLVDPARVGVVGPSQGGGIALAVAGLIPDLSAAHFQAPFLCDIRQATRLTDADPYAEIIGYLGARRDRVEQTFATLSYFDGLAFARRATAPAWFSAGLRDEVCPPVTTIAAYHAYAGPKQLRLWEFNGHDAGGPEDLAIALGAFAALLKTSSRPPVVPSPAPPVSP</sequence>
<organism evidence="2 3">
    <name type="scientific">Streptomyces spinosisporus</name>
    <dbReference type="NCBI Taxonomy" id="2927582"/>
    <lineage>
        <taxon>Bacteria</taxon>
        <taxon>Bacillati</taxon>
        <taxon>Actinomycetota</taxon>
        <taxon>Actinomycetes</taxon>
        <taxon>Kitasatosporales</taxon>
        <taxon>Streptomycetaceae</taxon>
        <taxon>Streptomyces</taxon>
    </lineage>
</organism>
<evidence type="ECO:0000259" key="1">
    <source>
        <dbReference type="Pfam" id="PF05448"/>
    </source>
</evidence>
<dbReference type="InterPro" id="IPR008391">
    <property type="entry name" value="AXE1_dom"/>
</dbReference>
<dbReference type="Gene3D" id="3.40.50.1820">
    <property type="entry name" value="alpha/beta hydrolase"/>
    <property type="match status" value="1"/>
</dbReference>
<comment type="caution">
    <text evidence="2">The sequence shown here is derived from an EMBL/GenBank/DDBJ whole genome shotgun (WGS) entry which is preliminary data.</text>
</comment>
<gene>
    <name evidence="2" type="ORF">MQN93_27115</name>
</gene>
<protein>
    <submittedName>
        <fullName evidence="2">Acetylxylan esterase</fullName>
    </submittedName>
</protein>
<feature type="domain" description="Acetyl xylan esterase" evidence="1">
    <location>
        <begin position="8"/>
        <end position="307"/>
    </location>
</feature>
<evidence type="ECO:0000313" key="2">
    <source>
        <dbReference type="EMBL" id="MCI3243399.1"/>
    </source>
</evidence>
<reference evidence="2" key="1">
    <citation type="submission" date="2022-03" db="EMBL/GenBank/DDBJ databases">
        <title>Streptomyces 7R015 and 7R016 isolated from Barleria lupulina in Thailand.</title>
        <authorList>
            <person name="Kanchanasin P."/>
            <person name="Phongsopitanun W."/>
            <person name="Tanasupawat S."/>
        </authorList>
    </citation>
    <scope>NUCLEOTIDE SEQUENCE</scope>
    <source>
        <strain evidence="2">7R016</strain>
    </source>
</reference>
<evidence type="ECO:0000313" key="3">
    <source>
        <dbReference type="Proteomes" id="UP001165270"/>
    </source>
</evidence>
<dbReference type="InterPro" id="IPR039069">
    <property type="entry name" value="CE7"/>
</dbReference>
<name>A0ABS9XMW0_9ACTN</name>
<keyword evidence="3" id="KW-1185">Reference proteome</keyword>
<accession>A0ABS9XMW0</accession>
<dbReference type="Proteomes" id="UP001165270">
    <property type="component" value="Unassembled WGS sequence"/>
</dbReference>
<proteinExistence type="predicted"/>
<dbReference type="InterPro" id="IPR029058">
    <property type="entry name" value="AB_hydrolase_fold"/>
</dbReference>
<dbReference type="RefSeq" id="WP_242711612.1">
    <property type="nucleotide sequence ID" value="NZ_JALDAX010000011.1"/>
</dbReference>